<protein>
    <submittedName>
        <fullName evidence="1">Uncharacterized protein</fullName>
    </submittedName>
</protein>
<dbReference type="RefSeq" id="WP_077932271.1">
    <property type="nucleotide sequence ID" value="NZ_CP014688.1"/>
</dbReference>
<gene>
    <name evidence="1" type="ORF">A0U91_16710</name>
</gene>
<geneLocation type="plasmid" evidence="2">
    <name>pac1084_1</name>
</geneLocation>
<accession>A0A1U9LJM7</accession>
<sequence length="138" mass="15164">MTDSDYLDLIDRLRLNITASERGVGAIAPDGKDFWGESIRECLRCVVAHYPPDIGKGKFHGFRIGDLVEITEPKTPLIISYGGRREGFPSDIIGKLGAVQSFDRQTMSLKTVCVRVEGVDYWGAHLEVKAPQLSGIAS</sequence>
<proteinExistence type="predicted"/>
<dbReference type="KEGG" id="aper:A0U91_16710"/>
<evidence type="ECO:0000313" key="2">
    <source>
        <dbReference type="Proteomes" id="UP000189055"/>
    </source>
</evidence>
<name>A0A1U9LJM7_9PROT</name>
<evidence type="ECO:0000313" key="1">
    <source>
        <dbReference type="EMBL" id="AQT06646.1"/>
    </source>
</evidence>
<reference evidence="1 2" key="1">
    <citation type="submission" date="2016-03" db="EMBL/GenBank/DDBJ databases">
        <title>Acetic acid bacteria sequencing.</title>
        <authorList>
            <person name="Brandt J."/>
            <person name="Jakob F."/>
            <person name="Vogel R.F."/>
        </authorList>
    </citation>
    <scope>NUCLEOTIDE SEQUENCE [LARGE SCALE GENOMIC DNA]</scope>
    <source>
        <strain evidence="1 2">TMW2.1084</strain>
        <plasmid evidence="2">pac1084_1</plasmid>
    </source>
</reference>
<dbReference type="Proteomes" id="UP000189055">
    <property type="component" value="Plasmid pAC1084_1"/>
</dbReference>
<keyword evidence="1" id="KW-0614">Plasmid</keyword>
<dbReference type="AlphaFoldDB" id="A0A1U9LJM7"/>
<dbReference type="EMBL" id="CP014688">
    <property type="protein sequence ID" value="AQT06646.1"/>
    <property type="molecule type" value="Genomic_DNA"/>
</dbReference>
<organism evidence="1 2">
    <name type="scientific">Acetobacter persici</name>
    <dbReference type="NCBI Taxonomy" id="1076596"/>
    <lineage>
        <taxon>Bacteria</taxon>
        <taxon>Pseudomonadati</taxon>
        <taxon>Pseudomonadota</taxon>
        <taxon>Alphaproteobacteria</taxon>
        <taxon>Acetobacterales</taxon>
        <taxon>Acetobacteraceae</taxon>
        <taxon>Acetobacter</taxon>
    </lineage>
</organism>